<evidence type="ECO:0000313" key="1">
    <source>
        <dbReference type="EMBL" id="WGE06803.2"/>
    </source>
</evidence>
<sequence length="40" mass="4451">MKKKDKGRLTGGVTPQGDLEGNTHNDPKTELEENKTLEKI</sequence>
<reference evidence="1" key="1">
    <citation type="submission" date="2025-02" db="EMBL/GenBank/DDBJ databases">
        <title>Complete genome sequences of 52 Bacillus and Priestia strains isolated from West-African fermentations and 26 reference strains from the DSMZ collection.</title>
        <authorList>
            <person name="Wiedenbein E.S."/>
            <person name="Canoy T.S."/>
            <person name="Hui Y."/>
            <person name="Parkouda C."/>
            <person name="Dawende C."/>
            <person name="Ametefe E."/>
            <person name="Jespersen L."/>
            <person name="Nielsen D.S."/>
        </authorList>
    </citation>
    <scope>NUCLEOTIDE SEQUENCE</scope>
    <source>
        <strain evidence="1">PRO122</strain>
    </source>
</reference>
<organism evidence="1 2">
    <name type="scientific">Bacillus subtilis</name>
    <dbReference type="NCBI Taxonomy" id="1423"/>
    <lineage>
        <taxon>Bacteria</taxon>
        <taxon>Bacillati</taxon>
        <taxon>Bacillota</taxon>
        <taxon>Bacilli</taxon>
        <taxon>Bacillales</taxon>
        <taxon>Bacillaceae</taxon>
        <taxon>Bacillus</taxon>
    </lineage>
</organism>
<evidence type="ECO:0000313" key="2">
    <source>
        <dbReference type="Proteomes" id="UP001217185"/>
    </source>
</evidence>
<proteinExistence type="predicted"/>
<dbReference type="Proteomes" id="UP001217185">
    <property type="component" value="Chromosome"/>
</dbReference>
<dbReference type="EMBL" id="CP121756">
    <property type="protein sequence ID" value="WGE06803.2"/>
    <property type="molecule type" value="Genomic_DNA"/>
</dbReference>
<name>A0AC61YW72_BACIU</name>
<protein>
    <submittedName>
        <fullName evidence="1">Small, acid-soluble spore protein L</fullName>
    </submittedName>
</protein>
<accession>A0AC61YW72</accession>
<gene>
    <name evidence="1" type="primary">sspL</name>
    <name evidence="1" type="ORF">P5658_15925</name>
</gene>